<evidence type="ECO:0000256" key="1">
    <source>
        <dbReference type="SAM" id="Phobius"/>
    </source>
</evidence>
<reference evidence="2 3" key="1">
    <citation type="submission" date="2022-06" db="EMBL/GenBank/DDBJ databases">
        <authorList>
            <person name="Jeon C.O."/>
        </authorList>
    </citation>
    <scope>NUCLEOTIDE SEQUENCE [LARGE SCALE GENOMIC DNA]</scope>
    <source>
        <strain evidence="2 3">KCTC 13943</strain>
    </source>
</reference>
<dbReference type="InterPro" id="IPR025018">
    <property type="entry name" value="DUF3953"/>
</dbReference>
<name>A0ABT0W5Q0_9BACI</name>
<proteinExistence type="predicted"/>
<keyword evidence="1" id="KW-0812">Transmembrane</keyword>
<protein>
    <submittedName>
        <fullName evidence="2">DUF3953 domain-containing protein</fullName>
    </submittedName>
</protein>
<sequence length="77" mass="8950">MLKISRIILAVIVILISGIGLFTKIFDFQPYMMFFFSLFMLVMGLEEFQKGRKGIGWISIVVFLFLLFVSIQGFLLY</sequence>
<keyword evidence="3" id="KW-1185">Reference proteome</keyword>
<accession>A0ABT0W5Q0</accession>
<keyword evidence="1" id="KW-0472">Membrane</keyword>
<organism evidence="2 3">
    <name type="scientific">Neobacillus pocheonensis</name>
    <dbReference type="NCBI Taxonomy" id="363869"/>
    <lineage>
        <taxon>Bacteria</taxon>
        <taxon>Bacillati</taxon>
        <taxon>Bacillota</taxon>
        <taxon>Bacilli</taxon>
        <taxon>Bacillales</taxon>
        <taxon>Bacillaceae</taxon>
        <taxon>Neobacillus</taxon>
    </lineage>
</organism>
<dbReference type="EMBL" id="JAMQCR010000001">
    <property type="protein sequence ID" value="MCM2531658.1"/>
    <property type="molecule type" value="Genomic_DNA"/>
</dbReference>
<dbReference type="Pfam" id="PF13129">
    <property type="entry name" value="DUF3953"/>
    <property type="match status" value="1"/>
</dbReference>
<feature type="transmembrane region" description="Helical" evidence="1">
    <location>
        <begin position="7"/>
        <end position="25"/>
    </location>
</feature>
<evidence type="ECO:0000313" key="2">
    <source>
        <dbReference type="EMBL" id="MCM2531658.1"/>
    </source>
</evidence>
<feature type="transmembrane region" description="Helical" evidence="1">
    <location>
        <begin position="31"/>
        <end position="48"/>
    </location>
</feature>
<feature type="transmembrane region" description="Helical" evidence="1">
    <location>
        <begin position="55"/>
        <end position="75"/>
    </location>
</feature>
<keyword evidence="1" id="KW-1133">Transmembrane helix</keyword>
<evidence type="ECO:0000313" key="3">
    <source>
        <dbReference type="Proteomes" id="UP001523262"/>
    </source>
</evidence>
<dbReference type="Proteomes" id="UP001523262">
    <property type="component" value="Unassembled WGS sequence"/>
</dbReference>
<gene>
    <name evidence="2" type="ORF">NDK43_03620</name>
</gene>
<comment type="caution">
    <text evidence="2">The sequence shown here is derived from an EMBL/GenBank/DDBJ whole genome shotgun (WGS) entry which is preliminary data.</text>
</comment>